<protein>
    <submittedName>
        <fullName evidence="8">FAD binding domain-containing protein</fullName>
    </submittedName>
</protein>
<keyword evidence="3" id="KW-0285">Flavoprotein</keyword>
<evidence type="ECO:0000313" key="9">
    <source>
        <dbReference type="Proteomes" id="UP000320762"/>
    </source>
</evidence>
<dbReference type="Proteomes" id="UP000320762">
    <property type="component" value="Unassembled WGS sequence"/>
</dbReference>
<dbReference type="Pfam" id="PF01494">
    <property type="entry name" value="FAD_binding_3"/>
    <property type="match status" value="1"/>
</dbReference>
<evidence type="ECO:0000259" key="6">
    <source>
        <dbReference type="Pfam" id="PF01494"/>
    </source>
</evidence>
<evidence type="ECO:0000256" key="1">
    <source>
        <dbReference type="ARBA" id="ARBA00001974"/>
    </source>
</evidence>
<dbReference type="InterPro" id="IPR036249">
    <property type="entry name" value="Thioredoxin-like_sf"/>
</dbReference>
<dbReference type="Gene3D" id="3.30.70.2450">
    <property type="match status" value="1"/>
</dbReference>
<evidence type="ECO:0000259" key="7">
    <source>
        <dbReference type="Pfam" id="PF07976"/>
    </source>
</evidence>
<accession>A0A550CNG6</accession>
<dbReference type="PRINTS" id="PR00420">
    <property type="entry name" value="RNGMNOXGNASE"/>
</dbReference>
<feature type="domain" description="Phenol hydroxylase-like C-terminal dimerisation" evidence="7">
    <location>
        <begin position="446"/>
        <end position="491"/>
    </location>
</feature>
<dbReference type="OrthoDB" id="2690153at2759"/>
<evidence type="ECO:0000256" key="3">
    <source>
        <dbReference type="ARBA" id="ARBA00022630"/>
    </source>
</evidence>
<dbReference type="Gene3D" id="3.40.30.120">
    <property type="match status" value="1"/>
</dbReference>
<dbReference type="STRING" id="97359.A0A550CNG6"/>
<organism evidence="8 9">
    <name type="scientific">Schizophyllum amplum</name>
    <dbReference type="NCBI Taxonomy" id="97359"/>
    <lineage>
        <taxon>Eukaryota</taxon>
        <taxon>Fungi</taxon>
        <taxon>Dikarya</taxon>
        <taxon>Basidiomycota</taxon>
        <taxon>Agaricomycotina</taxon>
        <taxon>Agaricomycetes</taxon>
        <taxon>Agaricomycetidae</taxon>
        <taxon>Agaricales</taxon>
        <taxon>Schizophyllaceae</taxon>
        <taxon>Schizophyllum</taxon>
    </lineage>
</organism>
<dbReference type="InterPro" id="IPR002938">
    <property type="entry name" value="FAD-bd"/>
</dbReference>
<dbReference type="Gene3D" id="3.50.50.60">
    <property type="entry name" value="FAD/NAD(P)-binding domain"/>
    <property type="match status" value="1"/>
</dbReference>
<dbReference type="AlphaFoldDB" id="A0A550CNG6"/>
<comment type="cofactor">
    <cofactor evidence="1">
        <name>FAD</name>
        <dbReference type="ChEBI" id="CHEBI:57692"/>
    </cofactor>
</comment>
<name>A0A550CNG6_9AGAR</name>
<comment type="caution">
    <text evidence="8">The sequence shown here is derived from an EMBL/GenBank/DDBJ whole genome shotgun (WGS) entry which is preliminary data.</text>
</comment>
<dbReference type="InterPro" id="IPR012941">
    <property type="entry name" value="Phe_hydrox_C_dim_dom"/>
</dbReference>
<feature type="domain" description="FAD-binding" evidence="6">
    <location>
        <begin position="24"/>
        <end position="309"/>
    </location>
</feature>
<dbReference type="GO" id="GO:0016709">
    <property type="term" value="F:oxidoreductase activity, acting on paired donors, with incorporation or reduction of molecular oxygen, NAD(P)H as one donor, and incorporation of one atom of oxygen"/>
    <property type="evidence" value="ECO:0007669"/>
    <property type="project" value="UniProtKB-ARBA"/>
</dbReference>
<dbReference type="Pfam" id="PF07976">
    <property type="entry name" value="Phe_hydrox_dim"/>
    <property type="match status" value="1"/>
</dbReference>
<comment type="similarity">
    <text evidence="2">Belongs to the PheA/TfdB FAD monooxygenase family.</text>
</comment>
<keyword evidence="9" id="KW-1185">Reference proteome</keyword>
<dbReference type="PANTHER" id="PTHR43004">
    <property type="entry name" value="TRK SYSTEM POTASSIUM UPTAKE PROTEIN"/>
    <property type="match status" value="1"/>
</dbReference>
<dbReference type="PANTHER" id="PTHR43004:SF19">
    <property type="entry name" value="BINDING MONOOXYGENASE, PUTATIVE (JCVI)-RELATED"/>
    <property type="match status" value="1"/>
</dbReference>
<evidence type="ECO:0000256" key="2">
    <source>
        <dbReference type="ARBA" id="ARBA00007801"/>
    </source>
</evidence>
<evidence type="ECO:0000313" key="8">
    <source>
        <dbReference type="EMBL" id="TRM66352.1"/>
    </source>
</evidence>
<proteinExistence type="inferred from homology"/>
<dbReference type="InterPro" id="IPR036188">
    <property type="entry name" value="FAD/NAD-bd_sf"/>
</dbReference>
<keyword evidence="4" id="KW-0274">FAD</keyword>
<dbReference type="InterPro" id="IPR050641">
    <property type="entry name" value="RIFMO-like"/>
</dbReference>
<evidence type="ECO:0000256" key="4">
    <source>
        <dbReference type="ARBA" id="ARBA00022827"/>
    </source>
</evidence>
<gene>
    <name evidence="8" type="ORF">BD626DRAFT_566963</name>
</gene>
<dbReference type="SUPFAM" id="SSF51905">
    <property type="entry name" value="FAD/NAD(P)-binding domain"/>
    <property type="match status" value="1"/>
</dbReference>
<keyword evidence="5" id="KW-0560">Oxidoreductase</keyword>
<reference evidence="8 9" key="1">
    <citation type="journal article" date="2019" name="New Phytol.">
        <title>Comparative genomics reveals unique wood-decay strategies and fruiting body development in the Schizophyllaceae.</title>
        <authorList>
            <person name="Almasi E."/>
            <person name="Sahu N."/>
            <person name="Krizsan K."/>
            <person name="Balint B."/>
            <person name="Kovacs G.M."/>
            <person name="Kiss B."/>
            <person name="Cseklye J."/>
            <person name="Drula E."/>
            <person name="Henrissat B."/>
            <person name="Nagy I."/>
            <person name="Chovatia M."/>
            <person name="Adam C."/>
            <person name="LaButti K."/>
            <person name="Lipzen A."/>
            <person name="Riley R."/>
            <person name="Grigoriev I.V."/>
            <person name="Nagy L.G."/>
        </authorList>
    </citation>
    <scope>NUCLEOTIDE SEQUENCE [LARGE SCALE GENOMIC DNA]</scope>
    <source>
        <strain evidence="8 9">NL-1724</strain>
    </source>
</reference>
<dbReference type="SUPFAM" id="SSF52833">
    <property type="entry name" value="Thioredoxin-like"/>
    <property type="match status" value="1"/>
</dbReference>
<sequence length="492" mass="54035">MQYAMGYFMPIRNHPRSPHLTSFLCPRTLELYKTLGVLEDVLNLARFPQPLTHYKLPGGTEVDRQFLMVSWTEPTPDRPYPNSLMLGQDRHEEILRAHLKRNGVEVEMGTELVNFTQDEDKVHVRINKGSAIEELDVAFLVGADGGHSTVRKALGVSFVGETRELDKIVTGDIVVESPGLPLDKWHSWSDAQTKLVMLRPCEAPDKNRLSILLSGKGVDFEKTASSGEEFAKVFYEISEGTDVHFGEVICLSVFRPNIRVVDKFDVGRVFVSGDAAHTHSPTGGQGMNSSVQDSANLAWKIALEMLGRTTRLLDHTMRPGEERDEGWQRGGVLNMLSIHFRWSPIVLDERRTPPTKDERLSAYAGANGTCAGDRAPDAPVNGDVVRLFDLFKYTNHTALVFAAHAASADEASSIVTGLPKGVCGVAAILPRGATTGTATKATYTVTDNEGEAYKAYEISSEPTVVVVRPDGVIGAIVKNTEGIRRYFTSILA</sequence>
<dbReference type="GO" id="GO:0071949">
    <property type="term" value="F:FAD binding"/>
    <property type="evidence" value="ECO:0007669"/>
    <property type="project" value="InterPro"/>
</dbReference>
<dbReference type="EMBL" id="VDMD01000004">
    <property type="protein sequence ID" value="TRM66352.1"/>
    <property type="molecule type" value="Genomic_DNA"/>
</dbReference>
<evidence type="ECO:0000256" key="5">
    <source>
        <dbReference type="ARBA" id="ARBA00023002"/>
    </source>
</evidence>